<reference evidence="2 3" key="1">
    <citation type="submission" date="2019-06" db="EMBL/GenBank/DDBJ databases">
        <title>Sequencing the genomes of 1000 actinobacteria strains.</title>
        <authorList>
            <person name="Klenk H.-P."/>
        </authorList>
    </citation>
    <scope>NUCLEOTIDE SEQUENCE [LARGE SCALE GENOMIC DNA]</scope>
    <source>
        <strain evidence="2 3">DSM 45928</strain>
    </source>
</reference>
<feature type="compositionally biased region" description="Acidic residues" evidence="1">
    <location>
        <begin position="100"/>
        <end position="113"/>
    </location>
</feature>
<feature type="region of interest" description="Disordered" evidence="1">
    <location>
        <begin position="1"/>
        <end position="113"/>
    </location>
</feature>
<evidence type="ECO:0000256" key="1">
    <source>
        <dbReference type="SAM" id="MobiDB-lite"/>
    </source>
</evidence>
<keyword evidence="3" id="KW-1185">Reference proteome</keyword>
<dbReference type="Proteomes" id="UP000317043">
    <property type="component" value="Unassembled WGS sequence"/>
</dbReference>
<dbReference type="AlphaFoldDB" id="A0A543ATF7"/>
<dbReference type="EMBL" id="VFOW01000001">
    <property type="protein sequence ID" value="TQL75853.1"/>
    <property type="molecule type" value="Genomic_DNA"/>
</dbReference>
<dbReference type="InParanoid" id="A0A543ATF7"/>
<feature type="compositionally biased region" description="Acidic residues" evidence="1">
    <location>
        <begin position="69"/>
        <end position="82"/>
    </location>
</feature>
<evidence type="ECO:0000313" key="3">
    <source>
        <dbReference type="Proteomes" id="UP000317043"/>
    </source>
</evidence>
<name>A0A543ATF7_9ACTN</name>
<gene>
    <name evidence="2" type="ORF">FB566_1368</name>
</gene>
<protein>
    <submittedName>
        <fullName evidence="2">Uncharacterized protein</fullName>
    </submittedName>
</protein>
<feature type="compositionally biased region" description="Basic and acidic residues" evidence="1">
    <location>
        <begin position="33"/>
        <end position="43"/>
    </location>
</feature>
<feature type="compositionally biased region" description="Acidic residues" evidence="1">
    <location>
        <begin position="9"/>
        <end position="27"/>
    </location>
</feature>
<evidence type="ECO:0000313" key="2">
    <source>
        <dbReference type="EMBL" id="TQL75853.1"/>
    </source>
</evidence>
<organism evidence="2 3">
    <name type="scientific">Stackebrandtia endophytica</name>
    <dbReference type="NCBI Taxonomy" id="1496996"/>
    <lineage>
        <taxon>Bacteria</taxon>
        <taxon>Bacillati</taxon>
        <taxon>Actinomycetota</taxon>
        <taxon>Actinomycetes</taxon>
        <taxon>Glycomycetales</taxon>
        <taxon>Glycomycetaceae</taxon>
        <taxon>Stackebrandtia</taxon>
    </lineage>
</organism>
<accession>A0A543ATF7</accession>
<sequence length="296" mass="32806">MGRHTKPEDADDMSTSDADTDSLDSEESPQRSAKADAFWEKVGVEPVEIALPKGVGLTLRAYRMSDAVETVEVEEEPEPEPEPEPKKGKKGKKAKKVEPEPEPEDDEDELDDVDLDADIEAELDEDEEEDTEPEPEEIPVFLTLRGKLPLFETPEALVKFVKSNPPTDLSGIDKWDDLVKGIKADYVVATEDDTYELDLVVRNLRGGHDTWDAELIVSAAEVARDLGYALRIPSVLSTLSQGSPLDDLDNALRSIADGGIRAMFAKRKARKVGEEQTALAWRGIVVKINDVVDWRK</sequence>
<comment type="caution">
    <text evidence="2">The sequence shown here is derived from an EMBL/GenBank/DDBJ whole genome shotgun (WGS) entry which is preliminary data.</text>
</comment>
<proteinExistence type="predicted"/>